<evidence type="ECO:0000256" key="2">
    <source>
        <dbReference type="SAM" id="Phobius"/>
    </source>
</evidence>
<keyword evidence="2" id="KW-0812">Transmembrane</keyword>
<evidence type="ECO:0000256" key="1">
    <source>
        <dbReference type="ARBA" id="ARBA00007362"/>
    </source>
</evidence>
<feature type="transmembrane region" description="Helical" evidence="2">
    <location>
        <begin position="145"/>
        <end position="166"/>
    </location>
</feature>
<dbReference type="InterPro" id="IPR037185">
    <property type="entry name" value="EmrE-like"/>
</dbReference>
<comment type="similarity">
    <text evidence="1">Belongs to the EamA transporter family.</text>
</comment>
<dbReference type="Gene3D" id="1.10.3730.20">
    <property type="match status" value="1"/>
</dbReference>
<accession>A0A561BR83</accession>
<dbReference type="SUPFAM" id="SSF103481">
    <property type="entry name" value="Multidrug resistance efflux transporter EmrE"/>
    <property type="match status" value="2"/>
</dbReference>
<dbReference type="InterPro" id="IPR000620">
    <property type="entry name" value="EamA_dom"/>
</dbReference>
<evidence type="ECO:0000313" key="4">
    <source>
        <dbReference type="EMBL" id="TWD81292.1"/>
    </source>
</evidence>
<feature type="transmembrane region" description="Helical" evidence="2">
    <location>
        <begin position="60"/>
        <end position="83"/>
    </location>
</feature>
<feature type="transmembrane region" description="Helical" evidence="2">
    <location>
        <begin position="203"/>
        <end position="222"/>
    </location>
</feature>
<keyword evidence="2" id="KW-0472">Membrane</keyword>
<dbReference type="Pfam" id="PF00892">
    <property type="entry name" value="EamA"/>
    <property type="match status" value="1"/>
</dbReference>
<reference evidence="4 5" key="1">
    <citation type="submission" date="2019-06" db="EMBL/GenBank/DDBJ databases">
        <title>Sequencing the genomes of 1000 actinobacteria strains.</title>
        <authorList>
            <person name="Klenk H.-P."/>
        </authorList>
    </citation>
    <scope>NUCLEOTIDE SEQUENCE [LARGE SCALE GENOMIC DNA]</scope>
    <source>
        <strain evidence="4 5">DSM 24683</strain>
    </source>
</reference>
<sequence length="275" mass="27872">MGIALALLSALSFGLSDFAAGLAARRLHSAVVVFVGQLCGVTLTLGAAFFVAAPGVSGEALAWGALSGIGTGLGAAFLFQAMAVGRFSVVVPLSDVAGVAIPVLLGVTLLGDRIGVAAWCGFAAAVPALWLMTSSGGPRGGSTDGARWALLSGAAFALQYVALARADEAAGLWPLVLNRIVAVLTVAPLAVRRERLRMRGRTAVLALASGVLGTTAIAAYLLSTRLEALSISVVLTSLYPAVPVLLGLTFLHERLTRRQVAGLACATATVLLISL</sequence>
<proteinExistence type="inferred from homology"/>
<keyword evidence="5" id="KW-1185">Reference proteome</keyword>
<feature type="transmembrane region" description="Helical" evidence="2">
    <location>
        <begin position="29"/>
        <end position="53"/>
    </location>
</feature>
<feature type="transmembrane region" description="Helical" evidence="2">
    <location>
        <begin position="114"/>
        <end position="133"/>
    </location>
</feature>
<keyword evidence="2" id="KW-1133">Transmembrane helix</keyword>
<feature type="domain" description="EamA" evidence="3">
    <location>
        <begin position="146"/>
        <end position="274"/>
    </location>
</feature>
<dbReference type="OrthoDB" id="68076at2"/>
<dbReference type="AlphaFoldDB" id="A0A561BR83"/>
<name>A0A561BR83_9ACTN</name>
<dbReference type="GO" id="GO:0016020">
    <property type="term" value="C:membrane"/>
    <property type="evidence" value="ECO:0007669"/>
    <property type="project" value="InterPro"/>
</dbReference>
<dbReference type="Proteomes" id="UP000318380">
    <property type="component" value="Unassembled WGS sequence"/>
</dbReference>
<comment type="caution">
    <text evidence="4">The sequence shown here is derived from an EMBL/GenBank/DDBJ whole genome shotgun (WGS) entry which is preliminary data.</text>
</comment>
<dbReference type="EMBL" id="VIVK01000001">
    <property type="protein sequence ID" value="TWD81292.1"/>
    <property type="molecule type" value="Genomic_DNA"/>
</dbReference>
<dbReference type="RefSeq" id="WP_145806019.1">
    <property type="nucleotide sequence ID" value="NZ_VIVK01000001.1"/>
</dbReference>
<feature type="transmembrane region" description="Helical" evidence="2">
    <location>
        <begin position="172"/>
        <end position="191"/>
    </location>
</feature>
<gene>
    <name evidence="4" type="ORF">FB561_2403</name>
</gene>
<organism evidence="4 5">
    <name type="scientific">Kribbella amoyensis</name>
    <dbReference type="NCBI Taxonomy" id="996641"/>
    <lineage>
        <taxon>Bacteria</taxon>
        <taxon>Bacillati</taxon>
        <taxon>Actinomycetota</taxon>
        <taxon>Actinomycetes</taxon>
        <taxon>Propionibacteriales</taxon>
        <taxon>Kribbellaceae</taxon>
        <taxon>Kribbella</taxon>
    </lineage>
</organism>
<protein>
    <submittedName>
        <fullName evidence="4">Putative membrane protein</fullName>
    </submittedName>
</protein>
<evidence type="ECO:0000313" key="5">
    <source>
        <dbReference type="Proteomes" id="UP000318380"/>
    </source>
</evidence>
<feature type="transmembrane region" description="Helical" evidence="2">
    <location>
        <begin position="228"/>
        <end position="251"/>
    </location>
</feature>
<evidence type="ECO:0000259" key="3">
    <source>
        <dbReference type="Pfam" id="PF00892"/>
    </source>
</evidence>